<accession>A0A3P1C0J4</accession>
<keyword evidence="1" id="KW-1133">Transmembrane helix</keyword>
<gene>
    <name evidence="2" type="ORF">EHT25_00470</name>
</gene>
<keyword evidence="3" id="KW-1185">Reference proteome</keyword>
<sequence>MIDWKTIVYSIFGSATISAGVIYILKKGFDKAIDSKFAHIENENKLELVEIKRRQSMIFDKIFEAEKNLLSAVYESRNIIKNDIIRLIEVGDFSTTIDMIKKIENSESIVSEILVKDRILLDDEIFKKSHRFKHILYDLYVAIKLITNVDVTPNENSILEIKTLAVEADDIYDTITNLIKKHYERFNRV</sequence>
<name>A0A3P1C0J4_9BACT</name>
<evidence type="ECO:0000313" key="2">
    <source>
        <dbReference type="EMBL" id="RRB06314.1"/>
    </source>
</evidence>
<proteinExistence type="predicted"/>
<organism evidence="2 3">
    <name type="scientific">Larkinella rosea</name>
    <dbReference type="NCBI Taxonomy" id="2025312"/>
    <lineage>
        <taxon>Bacteria</taxon>
        <taxon>Pseudomonadati</taxon>
        <taxon>Bacteroidota</taxon>
        <taxon>Cytophagia</taxon>
        <taxon>Cytophagales</taxon>
        <taxon>Spirosomataceae</taxon>
        <taxon>Larkinella</taxon>
    </lineage>
</organism>
<keyword evidence="1" id="KW-0812">Transmembrane</keyword>
<dbReference type="AlphaFoldDB" id="A0A3P1C0J4"/>
<dbReference type="EMBL" id="RQJO01000007">
    <property type="protein sequence ID" value="RRB06314.1"/>
    <property type="molecule type" value="Genomic_DNA"/>
</dbReference>
<feature type="transmembrane region" description="Helical" evidence="1">
    <location>
        <begin position="6"/>
        <end position="25"/>
    </location>
</feature>
<evidence type="ECO:0000256" key="1">
    <source>
        <dbReference type="SAM" id="Phobius"/>
    </source>
</evidence>
<keyword evidence="1" id="KW-0472">Membrane</keyword>
<dbReference type="RefSeq" id="WP_124869012.1">
    <property type="nucleotide sequence ID" value="NZ_RQJO01000007.1"/>
</dbReference>
<comment type="caution">
    <text evidence="2">The sequence shown here is derived from an EMBL/GenBank/DDBJ whole genome shotgun (WGS) entry which is preliminary data.</text>
</comment>
<evidence type="ECO:0000313" key="3">
    <source>
        <dbReference type="Proteomes" id="UP000271925"/>
    </source>
</evidence>
<reference evidence="2 3" key="1">
    <citation type="submission" date="2018-11" db="EMBL/GenBank/DDBJ databases">
        <authorList>
            <person name="Zhou Z."/>
            <person name="Wang G."/>
        </authorList>
    </citation>
    <scope>NUCLEOTIDE SEQUENCE [LARGE SCALE GENOMIC DNA]</scope>
    <source>
        <strain evidence="2 3">KCTC52004</strain>
    </source>
</reference>
<protein>
    <submittedName>
        <fullName evidence="2">Uncharacterized protein</fullName>
    </submittedName>
</protein>
<dbReference type="Proteomes" id="UP000271925">
    <property type="component" value="Unassembled WGS sequence"/>
</dbReference>